<dbReference type="InterPro" id="IPR004875">
    <property type="entry name" value="DDE_SF_endonuclease_dom"/>
</dbReference>
<keyword evidence="4" id="KW-1185">Reference proteome</keyword>
<proteinExistence type="predicted"/>
<name>A0AAV4FG11_9GAST</name>
<dbReference type="SUPFAM" id="SSF46689">
    <property type="entry name" value="Homeodomain-like"/>
    <property type="match status" value="1"/>
</dbReference>
<dbReference type="PROSITE" id="PS51253">
    <property type="entry name" value="HTH_CENPB"/>
    <property type="match status" value="1"/>
</dbReference>
<dbReference type="GO" id="GO:0005634">
    <property type="term" value="C:nucleus"/>
    <property type="evidence" value="ECO:0007669"/>
    <property type="project" value="TreeGrafter"/>
</dbReference>
<evidence type="ECO:0000313" key="4">
    <source>
        <dbReference type="Proteomes" id="UP000762676"/>
    </source>
</evidence>
<protein>
    <submittedName>
        <fullName evidence="3">Tigger transposable element-derived protein</fullName>
    </submittedName>
</protein>
<organism evidence="3 4">
    <name type="scientific">Elysia marginata</name>
    <dbReference type="NCBI Taxonomy" id="1093978"/>
    <lineage>
        <taxon>Eukaryota</taxon>
        <taxon>Metazoa</taxon>
        <taxon>Spiralia</taxon>
        <taxon>Lophotrochozoa</taxon>
        <taxon>Mollusca</taxon>
        <taxon>Gastropoda</taxon>
        <taxon>Heterobranchia</taxon>
        <taxon>Euthyneura</taxon>
        <taxon>Panpulmonata</taxon>
        <taxon>Sacoglossa</taxon>
        <taxon>Placobranchoidea</taxon>
        <taxon>Plakobranchidae</taxon>
        <taxon>Elysia</taxon>
    </lineage>
</organism>
<dbReference type="InterPro" id="IPR050863">
    <property type="entry name" value="CenT-Element_Derived"/>
</dbReference>
<dbReference type="Proteomes" id="UP000762676">
    <property type="component" value="Unassembled WGS sequence"/>
</dbReference>
<dbReference type="InterPro" id="IPR009057">
    <property type="entry name" value="Homeodomain-like_sf"/>
</dbReference>
<evidence type="ECO:0000256" key="1">
    <source>
        <dbReference type="ARBA" id="ARBA00023125"/>
    </source>
</evidence>
<reference evidence="3 4" key="1">
    <citation type="journal article" date="2021" name="Elife">
        <title>Chloroplast acquisition without the gene transfer in kleptoplastic sea slugs, Plakobranchus ocellatus.</title>
        <authorList>
            <person name="Maeda T."/>
            <person name="Takahashi S."/>
            <person name="Yoshida T."/>
            <person name="Shimamura S."/>
            <person name="Takaki Y."/>
            <person name="Nagai Y."/>
            <person name="Toyoda A."/>
            <person name="Suzuki Y."/>
            <person name="Arimoto A."/>
            <person name="Ishii H."/>
            <person name="Satoh N."/>
            <person name="Nishiyama T."/>
            <person name="Hasebe M."/>
            <person name="Maruyama T."/>
            <person name="Minagawa J."/>
            <person name="Obokata J."/>
            <person name="Shigenobu S."/>
        </authorList>
    </citation>
    <scope>NUCLEOTIDE SEQUENCE [LARGE SCALE GENOMIC DNA]</scope>
</reference>
<dbReference type="PANTHER" id="PTHR19303">
    <property type="entry name" value="TRANSPOSON"/>
    <property type="match status" value="1"/>
</dbReference>
<dbReference type="GO" id="GO:0003677">
    <property type="term" value="F:DNA binding"/>
    <property type="evidence" value="ECO:0007669"/>
    <property type="project" value="UniProtKB-KW"/>
</dbReference>
<keyword evidence="1" id="KW-0238">DNA-binding</keyword>
<dbReference type="PANTHER" id="PTHR19303:SF73">
    <property type="entry name" value="PROTEIN PDC2"/>
    <property type="match status" value="1"/>
</dbReference>
<dbReference type="SMART" id="SM00674">
    <property type="entry name" value="CENPB"/>
    <property type="match status" value="1"/>
</dbReference>
<dbReference type="AlphaFoldDB" id="A0AAV4FG11"/>
<comment type="caution">
    <text evidence="3">The sequence shown here is derived from an EMBL/GenBank/DDBJ whole genome shotgun (WGS) entry which is preliminary data.</text>
</comment>
<evidence type="ECO:0000313" key="3">
    <source>
        <dbReference type="EMBL" id="GFR71974.1"/>
    </source>
</evidence>
<dbReference type="Pfam" id="PF03184">
    <property type="entry name" value="DDE_1"/>
    <property type="match status" value="1"/>
</dbReference>
<evidence type="ECO:0000259" key="2">
    <source>
        <dbReference type="PROSITE" id="PS51253"/>
    </source>
</evidence>
<dbReference type="InterPro" id="IPR006600">
    <property type="entry name" value="HTH_CenpB_DNA-bd_dom"/>
</dbReference>
<accession>A0AAV4FG11</accession>
<gene>
    <name evidence="3" type="ORF">ElyMa_003827500</name>
</gene>
<sequence>MRTSQVKDIDGGLLTWFKQSRAQGASISRPILMEKAGELAKELGISFVSCSAWLGRFKRRHGIVFKAVSGEAASVNMTTVDKWRDSADETGFFFKCPPDKTLDFKRALCTGGKKAKDCLTVLVAVVMSGTEKTTPLCNRQNCQALMFQQHQATDYHANKKAWMTIDLFVQWLKS</sequence>
<feature type="domain" description="HTH CENPB-type" evidence="2">
    <location>
        <begin position="1"/>
        <end position="67"/>
    </location>
</feature>
<dbReference type="EMBL" id="BMAT01007816">
    <property type="protein sequence ID" value="GFR71974.1"/>
    <property type="molecule type" value="Genomic_DNA"/>
</dbReference>
<dbReference type="Gene3D" id="1.10.10.60">
    <property type="entry name" value="Homeodomain-like"/>
    <property type="match status" value="1"/>
</dbReference>
<dbReference type="Pfam" id="PF03221">
    <property type="entry name" value="HTH_Tnp_Tc5"/>
    <property type="match status" value="1"/>
</dbReference>